<sequence length="280" mass="30751">MDREASLPSFDSVRLATPDDLARMATVAAAGFFWSPTFQLQRPRYAEFPEDTLSSYWRAYLSDFKDPTAIVLVAEDARKDDEAHSVYDALRNSTMYETGTDPKSKTIVGVCSVNLKPDSWRVGLFQDGSKHAPHVDPPGPHAADNSNRDFDQDAYALYNELTSPAKKKFLADHMKLSTLAVHPAYWRRGHAASLVGWCTRLADMDGVSIGVSAAPMGAKVASQAGFEEQATIRIKRTLTMQHNLSRHGGPDVGDVELWIGIRPPSDISPERSDSPATSSL</sequence>
<dbReference type="PANTHER" id="PTHR42791">
    <property type="entry name" value="GNAT FAMILY ACETYLTRANSFERASE"/>
    <property type="match status" value="1"/>
</dbReference>
<name>A0A6A5ZB87_9PLEO</name>
<dbReference type="PANTHER" id="PTHR42791:SF1">
    <property type="entry name" value="N-ACETYLTRANSFERASE DOMAIN-CONTAINING PROTEIN"/>
    <property type="match status" value="1"/>
</dbReference>
<organism evidence="1 2">
    <name type="scientific">Lophiotrema nucula</name>
    <dbReference type="NCBI Taxonomy" id="690887"/>
    <lineage>
        <taxon>Eukaryota</taxon>
        <taxon>Fungi</taxon>
        <taxon>Dikarya</taxon>
        <taxon>Ascomycota</taxon>
        <taxon>Pezizomycotina</taxon>
        <taxon>Dothideomycetes</taxon>
        <taxon>Pleosporomycetidae</taxon>
        <taxon>Pleosporales</taxon>
        <taxon>Lophiotremataceae</taxon>
        <taxon>Lophiotrema</taxon>
    </lineage>
</organism>
<evidence type="ECO:0008006" key="3">
    <source>
        <dbReference type="Google" id="ProtNLM"/>
    </source>
</evidence>
<protein>
    <recommendedName>
        <fullName evidence="3">N-acetyltransferase domain-containing protein</fullName>
    </recommendedName>
</protein>
<evidence type="ECO:0000313" key="2">
    <source>
        <dbReference type="Proteomes" id="UP000799770"/>
    </source>
</evidence>
<accession>A0A6A5ZB87</accession>
<keyword evidence="2" id="KW-1185">Reference proteome</keyword>
<dbReference type="InterPro" id="IPR052523">
    <property type="entry name" value="Trichothecene_AcTrans"/>
</dbReference>
<dbReference type="SUPFAM" id="SSF55729">
    <property type="entry name" value="Acyl-CoA N-acyltransferases (Nat)"/>
    <property type="match status" value="1"/>
</dbReference>
<dbReference type="Proteomes" id="UP000799770">
    <property type="component" value="Unassembled WGS sequence"/>
</dbReference>
<gene>
    <name evidence="1" type="ORF">BDV96DRAFT_491189</name>
</gene>
<evidence type="ECO:0000313" key="1">
    <source>
        <dbReference type="EMBL" id="KAF2116779.1"/>
    </source>
</evidence>
<dbReference type="InterPro" id="IPR016181">
    <property type="entry name" value="Acyl_CoA_acyltransferase"/>
</dbReference>
<dbReference type="EMBL" id="ML977320">
    <property type="protein sequence ID" value="KAF2116779.1"/>
    <property type="molecule type" value="Genomic_DNA"/>
</dbReference>
<reference evidence="1" key="1">
    <citation type="journal article" date="2020" name="Stud. Mycol.">
        <title>101 Dothideomycetes genomes: a test case for predicting lifestyles and emergence of pathogens.</title>
        <authorList>
            <person name="Haridas S."/>
            <person name="Albert R."/>
            <person name="Binder M."/>
            <person name="Bloem J."/>
            <person name="Labutti K."/>
            <person name="Salamov A."/>
            <person name="Andreopoulos B."/>
            <person name="Baker S."/>
            <person name="Barry K."/>
            <person name="Bills G."/>
            <person name="Bluhm B."/>
            <person name="Cannon C."/>
            <person name="Castanera R."/>
            <person name="Culley D."/>
            <person name="Daum C."/>
            <person name="Ezra D."/>
            <person name="Gonzalez J."/>
            <person name="Henrissat B."/>
            <person name="Kuo A."/>
            <person name="Liang C."/>
            <person name="Lipzen A."/>
            <person name="Lutzoni F."/>
            <person name="Magnuson J."/>
            <person name="Mondo S."/>
            <person name="Nolan M."/>
            <person name="Ohm R."/>
            <person name="Pangilinan J."/>
            <person name="Park H.-J."/>
            <person name="Ramirez L."/>
            <person name="Alfaro M."/>
            <person name="Sun H."/>
            <person name="Tritt A."/>
            <person name="Yoshinaga Y."/>
            <person name="Zwiers L.-H."/>
            <person name="Turgeon B."/>
            <person name="Goodwin S."/>
            <person name="Spatafora J."/>
            <person name="Crous P."/>
            <person name="Grigoriev I."/>
        </authorList>
    </citation>
    <scope>NUCLEOTIDE SEQUENCE</scope>
    <source>
        <strain evidence="1">CBS 627.86</strain>
    </source>
</reference>
<proteinExistence type="predicted"/>
<dbReference type="Gene3D" id="3.40.630.30">
    <property type="match status" value="1"/>
</dbReference>
<dbReference type="AlphaFoldDB" id="A0A6A5ZB87"/>
<dbReference type="OrthoDB" id="4738875at2759"/>